<sequence length="174" mass="20300">MDLQDVMQRFTLDATCTLMCGEDPGCLSTRLPMVPIARAMDETNEVVLLRHTVPKFWWKLLNRLNMGMEKKLTHAWEVIDWQILARREELQRRTPPPKKEEEEEEAIDLLTIYMQYENEEEEMAHLKSPKTFLRDTTISMLTARRDTTSAALTRFSSGALKEPNCRRQNLTGTN</sequence>
<proteinExistence type="predicted"/>
<evidence type="ECO:0000313" key="1">
    <source>
        <dbReference type="EMBL" id="KAJ8625807.1"/>
    </source>
</evidence>
<comment type="caution">
    <text evidence="1">The sequence shown here is derived from an EMBL/GenBank/DDBJ whole genome shotgun (WGS) entry which is preliminary data.</text>
</comment>
<keyword evidence="2" id="KW-1185">Reference proteome</keyword>
<dbReference type="Proteomes" id="UP001234297">
    <property type="component" value="Chromosome 11"/>
</dbReference>
<gene>
    <name evidence="1" type="ORF">MRB53_034337</name>
</gene>
<accession>A0ACC2KXH6</accession>
<name>A0ACC2KXH6_PERAE</name>
<protein>
    <submittedName>
        <fullName evidence="1">Uncharacterized protein</fullName>
    </submittedName>
</protein>
<dbReference type="EMBL" id="CM056819">
    <property type="protein sequence ID" value="KAJ8625807.1"/>
    <property type="molecule type" value="Genomic_DNA"/>
</dbReference>
<reference evidence="1 2" key="1">
    <citation type="journal article" date="2022" name="Hortic Res">
        <title>A haplotype resolved chromosomal level avocado genome allows analysis of novel avocado genes.</title>
        <authorList>
            <person name="Nath O."/>
            <person name="Fletcher S.J."/>
            <person name="Hayward A."/>
            <person name="Shaw L.M."/>
            <person name="Masouleh A.K."/>
            <person name="Furtado A."/>
            <person name="Henry R.J."/>
            <person name="Mitter N."/>
        </authorList>
    </citation>
    <scope>NUCLEOTIDE SEQUENCE [LARGE SCALE GENOMIC DNA]</scope>
    <source>
        <strain evidence="2">cv. Hass</strain>
    </source>
</reference>
<organism evidence="1 2">
    <name type="scientific">Persea americana</name>
    <name type="common">Avocado</name>
    <dbReference type="NCBI Taxonomy" id="3435"/>
    <lineage>
        <taxon>Eukaryota</taxon>
        <taxon>Viridiplantae</taxon>
        <taxon>Streptophyta</taxon>
        <taxon>Embryophyta</taxon>
        <taxon>Tracheophyta</taxon>
        <taxon>Spermatophyta</taxon>
        <taxon>Magnoliopsida</taxon>
        <taxon>Magnoliidae</taxon>
        <taxon>Laurales</taxon>
        <taxon>Lauraceae</taxon>
        <taxon>Persea</taxon>
    </lineage>
</organism>
<evidence type="ECO:0000313" key="2">
    <source>
        <dbReference type="Proteomes" id="UP001234297"/>
    </source>
</evidence>